<gene>
    <name evidence="3" type="ORF">H9779_02620</name>
</gene>
<proteinExistence type="predicted"/>
<dbReference type="Pfam" id="PF14900">
    <property type="entry name" value="DUF4493"/>
    <property type="match status" value="1"/>
</dbReference>
<accession>A0A9D2ICU8</accession>
<name>A0A9D2ICU8_9BACT</name>
<dbReference type="Pfam" id="PF13201">
    <property type="entry name" value="PCMD"/>
    <property type="match status" value="1"/>
</dbReference>
<evidence type="ECO:0000313" key="4">
    <source>
        <dbReference type="Proteomes" id="UP000824259"/>
    </source>
</evidence>
<feature type="chain" id="PRO_5039348260" evidence="1">
    <location>
        <begin position="22"/>
        <end position="694"/>
    </location>
</feature>
<evidence type="ECO:0000313" key="3">
    <source>
        <dbReference type="EMBL" id="HJA98479.1"/>
    </source>
</evidence>
<protein>
    <submittedName>
        <fullName evidence="3">DUF4493 domain-containing protein</fullName>
    </submittedName>
</protein>
<dbReference type="InterPro" id="IPR038653">
    <property type="entry name" value="Put_CMD_sf"/>
</dbReference>
<dbReference type="InterPro" id="IPR025112">
    <property type="entry name" value="PCMD"/>
</dbReference>
<dbReference type="PROSITE" id="PS51257">
    <property type="entry name" value="PROKAR_LIPOPROTEIN"/>
    <property type="match status" value="1"/>
</dbReference>
<dbReference type="InterPro" id="IPR027840">
    <property type="entry name" value="DUF4493"/>
</dbReference>
<dbReference type="Gene3D" id="2.60.120.890">
    <property type="entry name" value="BT2081, beta-jelly-roll domain"/>
    <property type="match status" value="1"/>
</dbReference>
<comment type="caution">
    <text evidence="3">The sequence shown here is derived from an EMBL/GenBank/DDBJ whole genome shotgun (WGS) entry which is preliminary data.</text>
</comment>
<dbReference type="EMBL" id="DWYR01000008">
    <property type="protein sequence ID" value="HJA98479.1"/>
    <property type="molecule type" value="Genomic_DNA"/>
</dbReference>
<reference evidence="3" key="1">
    <citation type="journal article" date="2021" name="PeerJ">
        <title>Extensive microbial diversity within the chicken gut microbiome revealed by metagenomics and culture.</title>
        <authorList>
            <person name="Gilroy R."/>
            <person name="Ravi A."/>
            <person name="Getino M."/>
            <person name="Pursley I."/>
            <person name="Horton D.L."/>
            <person name="Alikhan N.F."/>
            <person name="Baker D."/>
            <person name="Gharbi K."/>
            <person name="Hall N."/>
            <person name="Watson M."/>
            <person name="Adriaenssens E.M."/>
            <person name="Foster-Nyarko E."/>
            <person name="Jarju S."/>
            <person name="Secka A."/>
            <person name="Antonio M."/>
            <person name="Oren A."/>
            <person name="Chaudhuri R.R."/>
            <person name="La Ragione R."/>
            <person name="Hildebrand F."/>
            <person name="Pallen M.J."/>
        </authorList>
    </citation>
    <scope>NUCLEOTIDE SEQUENCE</scope>
    <source>
        <strain evidence="3">CHK169-11906</strain>
    </source>
</reference>
<reference evidence="3" key="2">
    <citation type="submission" date="2021-04" db="EMBL/GenBank/DDBJ databases">
        <authorList>
            <person name="Gilroy R."/>
        </authorList>
    </citation>
    <scope>NUCLEOTIDE SEQUENCE</scope>
    <source>
        <strain evidence="3">CHK169-11906</strain>
    </source>
</reference>
<feature type="signal peptide" evidence="1">
    <location>
        <begin position="1"/>
        <end position="21"/>
    </location>
</feature>
<sequence length="694" mass="76044">MKNILKYITLLAGIVSLSACTTSSVDETSGDQMGRLRLSLSIGNSRAEYNALDHSTMRVYKIEGGEEKLIRKYQPATDAPGDFYLVAGQYRIKVEAGDQSAATFTNKSYYGELDVNIIPKDVVIDEVVCKITNVGVQVVFDQTILDKMDLGFKTFVSASDNFSKAEAENNSVPTLSYTEDGTGYFLLPEGVSNLSWGFYGSSTQLGEVSKTGFIPNPEKGTLHTLKFKYSKTPDGYLGITVQVEENGEIHEDPFIFSPQPSIKGNGVDMNSVIGYNATPISFNVSSVQALGGIRIQDGEQNYTVMENGSVSPDAAANGISYTPQDENNGTLTLEDAFFAKFQGGIHDIVFTMTDVTDTEGTGTAHIAVTGLTDLSNYDLWLNTANFQVIMTDPSISNVKVRYRERLTGETEFGEWKTATAAVGENFTYTAQATDFAAGRDYEYQLLINDAEQGTVRSMSTDAGVQIPNGDFETWTYFNSTYYPCPEGEIGNSTGTGTAYMGFWGSGNPAAKSGGMIITSPTSDVRPGSKGTQAALLETKSFLGQIAAGNIFVGTFGGVHNIKYGDVYMGRPFTFNARPKAIKFWYKGTVGSNDKARLFICMGKWSSYHKVDTYDQSTFFNPSDESLPEGPIYGYGDWIQETTVNEWTEITLPITYRSDEMPNYLMITASSSYRGDYMEGSTDSKMYLDDIEFVY</sequence>
<keyword evidence="1" id="KW-0732">Signal</keyword>
<evidence type="ECO:0000259" key="2">
    <source>
        <dbReference type="Pfam" id="PF13201"/>
    </source>
</evidence>
<organism evidence="3 4">
    <name type="scientific">Candidatus Alistipes avicola</name>
    <dbReference type="NCBI Taxonomy" id="2838432"/>
    <lineage>
        <taxon>Bacteria</taxon>
        <taxon>Pseudomonadati</taxon>
        <taxon>Bacteroidota</taxon>
        <taxon>Bacteroidia</taxon>
        <taxon>Bacteroidales</taxon>
        <taxon>Rikenellaceae</taxon>
        <taxon>Alistipes</taxon>
    </lineage>
</organism>
<dbReference type="AlphaFoldDB" id="A0A9D2ICU8"/>
<dbReference type="Proteomes" id="UP000824259">
    <property type="component" value="Unassembled WGS sequence"/>
</dbReference>
<feature type="domain" description="Putative carbohydrate metabolism" evidence="2">
    <location>
        <begin position="471"/>
        <end position="692"/>
    </location>
</feature>
<evidence type="ECO:0000256" key="1">
    <source>
        <dbReference type="SAM" id="SignalP"/>
    </source>
</evidence>